<feature type="compositionally biased region" description="Polar residues" evidence="2">
    <location>
        <begin position="27"/>
        <end position="44"/>
    </location>
</feature>
<dbReference type="Proteomes" id="UP000095283">
    <property type="component" value="Unplaced"/>
</dbReference>
<evidence type="ECO:0000256" key="1">
    <source>
        <dbReference type="PROSITE-ProRule" id="PRU00108"/>
    </source>
</evidence>
<reference evidence="5" key="1">
    <citation type="submission" date="2016-11" db="UniProtKB">
        <authorList>
            <consortium name="WormBaseParasite"/>
        </authorList>
    </citation>
    <scope>IDENTIFICATION</scope>
</reference>
<dbReference type="Gene3D" id="1.10.10.60">
    <property type="entry name" value="Homeodomain-like"/>
    <property type="match status" value="1"/>
</dbReference>
<comment type="subcellular location">
    <subcellularLocation>
        <location evidence="1">Nucleus</location>
    </subcellularLocation>
</comment>
<evidence type="ECO:0000259" key="3">
    <source>
        <dbReference type="PROSITE" id="PS50071"/>
    </source>
</evidence>
<protein>
    <submittedName>
        <fullName evidence="5">Homeobox domain-containing protein</fullName>
    </submittedName>
</protein>
<evidence type="ECO:0000313" key="4">
    <source>
        <dbReference type="Proteomes" id="UP000095283"/>
    </source>
</evidence>
<feature type="DNA-binding region" description="Homeobox" evidence="1">
    <location>
        <begin position="3"/>
        <end position="18"/>
    </location>
</feature>
<proteinExistence type="predicted"/>
<keyword evidence="4" id="KW-1185">Reference proteome</keyword>
<dbReference type="AlphaFoldDB" id="A0A1I7XFQ2"/>
<accession>A0A1I7XFQ2</accession>
<organism evidence="4 5">
    <name type="scientific">Heterorhabditis bacteriophora</name>
    <name type="common">Entomopathogenic nematode worm</name>
    <dbReference type="NCBI Taxonomy" id="37862"/>
    <lineage>
        <taxon>Eukaryota</taxon>
        <taxon>Metazoa</taxon>
        <taxon>Ecdysozoa</taxon>
        <taxon>Nematoda</taxon>
        <taxon>Chromadorea</taxon>
        <taxon>Rhabditida</taxon>
        <taxon>Rhabditina</taxon>
        <taxon>Rhabditomorpha</taxon>
        <taxon>Strongyloidea</taxon>
        <taxon>Heterorhabditidae</taxon>
        <taxon>Heterorhabditis</taxon>
    </lineage>
</organism>
<keyword evidence="1" id="KW-0238">DNA-binding</keyword>
<feature type="domain" description="Homeobox" evidence="3">
    <location>
        <begin position="1"/>
        <end position="17"/>
    </location>
</feature>
<name>A0A1I7XFQ2_HETBA</name>
<sequence>MWLQVWFQNRRAKEKRLKKDAGRRWGQNGNIKTDSDSNSPSGSITGQSPVYGYIDQSMESEHHPTDVGYPGGIISSHFAIFLIHYELQDISHVVPYKKKCATITYGHISLYEITVSDMENFSGLPSRPDLGLVPAGALLGMDGVPDFI</sequence>
<evidence type="ECO:0000313" key="5">
    <source>
        <dbReference type="WBParaSite" id="Hba_16309"/>
    </source>
</evidence>
<dbReference type="GO" id="GO:0005634">
    <property type="term" value="C:nucleus"/>
    <property type="evidence" value="ECO:0007669"/>
    <property type="project" value="UniProtKB-SubCell"/>
</dbReference>
<dbReference type="WBParaSite" id="Hba_16309">
    <property type="protein sequence ID" value="Hba_16309"/>
    <property type="gene ID" value="Hba_16309"/>
</dbReference>
<dbReference type="PROSITE" id="PS50071">
    <property type="entry name" value="HOMEOBOX_2"/>
    <property type="match status" value="1"/>
</dbReference>
<dbReference type="InterPro" id="IPR001356">
    <property type="entry name" value="HD"/>
</dbReference>
<dbReference type="GO" id="GO:0003677">
    <property type="term" value="F:DNA binding"/>
    <property type="evidence" value="ECO:0007669"/>
    <property type="project" value="UniProtKB-UniRule"/>
</dbReference>
<dbReference type="CDD" id="cd00086">
    <property type="entry name" value="homeodomain"/>
    <property type="match status" value="1"/>
</dbReference>
<evidence type="ECO:0000256" key="2">
    <source>
        <dbReference type="SAM" id="MobiDB-lite"/>
    </source>
</evidence>
<keyword evidence="1" id="KW-0371">Homeobox</keyword>
<feature type="region of interest" description="Disordered" evidence="2">
    <location>
        <begin position="17"/>
        <end position="44"/>
    </location>
</feature>
<keyword evidence="1" id="KW-0539">Nucleus</keyword>